<evidence type="ECO:0000259" key="5">
    <source>
        <dbReference type="Pfam" id="PF01494"/>
    </source>
</evidence>
<evidence type="ECO:0000256" key="3">
    <source>
        <dbReference type="ARBA" id="ARBA00022827"/>
    </source>
</evidence>
<sequence>MATDKYDVVIVGAGPVGLMLSTCLARWGYKIKHIDNRSEPTATGRADGIQPRSLDLLRNMGLKRKIMEYEPAKVYEVAFWDPSAQGIHRTGTWASCPKFIDARHPFTTLLHQGMIERVFIEDMEKHGTHVQRPWTITGFKNDGADPVYPVEVKLAHVDGTLSETVRAKYLFSGEGARSFVRDQLKIGIKYKDPISNVWGVMDGVVRTNFPDIKMKCTIHSDAGSIMVIPRENNMVRLYIQIASSSEPDFNPRKTATAEDVQQKAKDILKPYTISWDRVEWFSVYPIGQGIAERYTLDERVFMGGDACHTHSPKAGQGMNTAFLDAVNLAWKIHHVESGFAPRSLLSTYESERKLIAENLLDFDARYAKLFSARLPSAGEVAGASTSSTDAEENEFIKTFKASCEFTSGYGVAYNPNTINWGPSHPAQHPLILSYEKGTTLRTGRTLIPATVTRVVDANVVHLEQEIPLNGSYRVYIFAGNPSTTHTALRDLAMHMATPSSFFATFLKYADTGVDRYHEKHNPHTGFLSLCTVFNAPRSAIEIDDMLPDVFARYRDHVYADDVWDQRVPDAKAAAHAKMGLDEEKGGVVVVRPDGYVGVVVRLEEGPGTCEALDMYFGAVTGRKMGGERAAL</sequence>
<dbReference type="GO" id="GO:0071949">
    <property type="term" value="F:FAD binding"/>
    <property type="evidence" value="ECO:0007669"/>
    <property type="project" value="InterPro"/>
</dbReference>
<dbReference type="InterPro" id="IPR036249">
    <property type="entry name" value="Thioredoxin-like_sf"/>
</dbReference>
<dbReference type="GO" id="GO:0016709">
    <property type="term" value="F:oxidoreductase activity, acting on paired donors, with incorporation or reduction of molecular oxygen, NAD(P)H as one donor, and incorporation of one atom of oxygen"/>
    <property type="evidence" value="ECO:0007669"/>
    <property type="project" value="UniProtKB-ARBA"/>
</dbReference>
<reference evidence="7" key="1">
    <citation type="journal article" date="2020" name="Stud. Mycol.">
        <title>101 Dothideomycetes genomes: a test case for predicting lifestyles and emergence of pathogens.</title>
        <authorList>
            <person name="Haridas S."/>
            <person name="Albert R."/>
            <person name="Binder M."/>
            <person name="Bloem J."/>
            <person name="Labutti K."/>
            <person name="Salamov A."/>
            <person name="Andreopoulos B."/>
            <person name="Baker S."/>
            <person name="Barry K."/>
            <person name="Bills G."/>
            <person name="Bluhm B."/>
            <person name="Cannon C."/>
            <person name="Castanera R."/>
            <person name="Culley D."/>
            <person name="Daum C."/>
            <person name="Ezra D."/>
            <person name="Gonzalez J."/>
            <person name="Henrissat B."/>
            <person name="Kuo A."/>
            <person name="Liang C."/>
            <person name="Lipzen A."/>
            <person name="Lutzoni F."/>
            <person name="Magnuson J."/>
            <person name="Mondo S."/>
            <person name="Nolan M."/>
            <person name="Ohm R."/>
            <person name="Pangilinan J."/>
            <person name="Park H.-J."/>
            <person name="Ramirez L."/>
            <person name="Alfaro M."/>
            <person name="Sun H."/>
            <person name="Tritt A."/>
            <person name="Yoshinaga Y."/>
            <person name="Zwiers L.-H."/>
            <person name="Turgeon B."/>
            <person name="Goodwin S."/>
            <person name="Spatafora J."/>
            <person name="Crous P."/>
            <person name="Grigoriev I."/>
        </authorList>
    </citation>
    <scope>NUCLEOTIDE SEQUENCE</scope>
    <source>
        <strain evidence="7">CBS 107.79</strain>
    </source>
</reference>
<name>A0A6A5V0I0_9PLEO</name>
<evidence type="ECO:0000256" key="1">
    <source>
        <dbReference type="ARBA" id="ARBA00007801"/>
    </source>
</evidence>
<gene>
    <name evidence="7" type="ORF">BU23DRAFT_558347</name>
</gene>
<accession>A0A6A5V0I0</accession>
<dbReference type="OrthoDB" id="1716816at2759"/>
<evidence type="ECO:0000313" key="7">
    <source>
        <dbReference type="EMBL" id="KAF1968616.1"/>
    </source>
</evidence>
<dbReference type="CDD" id="cd02979">
    <property type="entry name" value="PHOX_C"/>
    <property type="match status" value="1"/>
</dbReference>
<dbReference type="PANTHER" id="PTHR43004">
    <property type="entry name" value="TRK SYSTEM POTASSIUM UPTAKE PROTEIN"/>
    <property type="match status" value="1"/>
</dbReference>
<dbReference type="InterPro" id="IPR012941">
    <property type="entry name" value="Phe_hydrox_C_dim_dom"/>
</dbReference>
<keyword evidence="8" id="KW-1185">Reference proteome</keyword>
<dbReference type="Gene3D" id="3.50.50.60">
    <property type="entry name" value="FAD/NAD(P)-binding domain"/>
    <property type="match status" value="1"/>
</dbReference>
<dbReference type="InterPro" id="IPR038220">
    <property type="entry name" value="PHOX_C_sf"/>
</dbReference>
<keyword evidence="3" id="KW-0274">FAD</keyword>
<feature type="domain" description="FAD-binding" evidence="5">
    <location>
        <begin position="5"/>
        <end position="362"/>
    </location>
</feature>
<dbReference type="InterPro" id="IPR002938">
    <property type="entry name" value="FAD-bd"/>
</dbReference>
<feature type="domain" description="Phenol hydroxylase-like C-terminal dimerisation" evidence="6">
    <location>
        <begin position="411"/>
        <end position="620"/>
    </location>
</feature>
<dbReference type="PANTHER" id="PTHR43004:SF7">
    <property type="entry name" value="P-HYDROXYBENZOATE-M-HYDROXYLASE"/>
    <property type="match status" value="1"/>
</dbReference>
<evidence type="ECO:0000256" key="4">
    <source>
        <dbReference type="ARBA" id="ARBA00023002"/>
    </source>
</evidence>
<dbReference type="Pfam" id="PF01494">
    <property type="entry name" value="FAD_binding_3"/>
    <property type="match status" value="1"/>
</dbReference>
<dbReference type="AlphaFoldDB" id="A0A6A5V0I0"/>
<dbReference type="InterPro" id="IPR050641">
    <property type="entry name" value="RIFMO-like"/>
</dbReference>
<dbReference type="PRINTS" id="PR00420">
    <property type="entry name" value="RNGMNOXGNASE"/>
</dbReference>
<evidence type="ECO:0008006" key="9">
    <source>
        <dbReference type="Google" id="ProtNLM"/>
    </source>
</evidence>
<dbReference type="SUPFAM" id="SSF54373">
    <property type="entry name" value="FAD-linked reductases, C-terminal domain"/>
    <property type="match status" value="1"/>
</dbReference>
<keyword evidence="4" id="KW-0560">Oxidoreductase</keyword>
<dbReference type="Proteomes" id="UP000800036">
    <property type="component" value="Unassembled WGS sequence"/>
</dbReference>
<dbReference type="InterPro" id="IPR036188">
    <property type="entry name" value="FAD/NAD-bd_sf"/>
</dbReference>
<evidence type="ECO:0000259" key="6">
    <source>
        <dbReference type="Pfam" id="PF07976"/>
    </source>
</evidence>
<dbReference type="Pfam" id="PF07976">
    <property type="entry name" value="Phe_hydrox_dim"/>
    <property type="match status" value="1"/>
</dbReference>
<dbReference type="SUPFAM" id="SSF51905">
    <property type="entry name" value="FAD/NAD(P)-binding domain"/>
    <property type="match status" value="1"/>
</dbReference>
<keyword evidence="2" id="KW-0285">Flavoprotein</keyword>
<evidence type="ECO:0000313" key="8">
    <source>
        <dbReference type="Proteomes" id="UP000800036"/>
    </source>
</evidence>
<comment type="similarity">
    <text evidence="1">Belongs to the PheA/TfdB FAD monooxygenase family.</text>
</comment>
<protein>
    <recommendedName>
        <fullName evidence="9">Phenol 2-monooxygenase</fullName>
    </recommendedName>
</protein>
<dbReference type="SUPFAM" id="SSF52833">
    <property type="entry name" value="Thioredoxin-like"/>
    <property type="match status" value="1"/>
</dbReference>
<proteinExistence type="inferred from homology"/>
<dbReference type="Gene3D" id="3.40.30.20">
    <property type="match status" value="1"/>
</dbReference>
<dbReference type="EMBL" id="ML976718">
    <property type="protein sequence ID" value="KAF1968616.1"/>
    <property type="molecule type" value="Genomic_DNA"/>
</dbReference>
<organism evidence="7 8">
    <name type="scientific">Bimuria novae-zelandiae CBS 107.79</name>
    <dbReference type="NCBI Taxonomy" id="1447943"/>
    <lineage>
        <taxon>Eukaryota</taxon>
        <taxon>Fungi</taxon>
        <taxon>Dikarya</taxon>
        <taxon>Ascomycota</taxon>
        <taxon>Pezizomycotina</taxon>
        <taxon>Dothideomycetes</taxon>
        <taxon>Pleosporomycetidae</taxon>
        <taxon>Pleosporales</taxon>
        <taxon>Massarineae</taxon>
        <taxon>Didymosphaeriaceae</taxon>
        <taxon>Bimuria</taxon>
    </lineage>
</organism>
<dbReference type="Gene3D" id="3.30.9.10">
    <property type="entry name" value="D-Amino Acid Oxidase, subunit A, domain 2"/>
    <property type="match status" value="1"/>
</dbReference>
<evidence type="ECO:0000256" key="2">
    <source>
        <dbReference type="ARBA" id="ARBA00022630"/>
    </source>
</evidence>